<dbReference type="SUPFAM" id="SSF54001">
    <property type="entry name" value="Cysteine proteinases"/>
    <property type="match status" value="1"/>
</dbReference>
<dbReference type="Proteomes" id="UP000805085">
    <property type="component" value="Unassembled WGS sequence"/>
</dbReference>
<dbReference type="Pfam" id="PF01841">
    <property type="entry name" value="Transglut_core"/>
    <property type="match status" value="1"/>
</dbReference>
<evidence type="ECO:0000313" key="2">
    <source>
        <dbReference type="EMBL" id="NRD23380.1"/>
    </source>
</evidence>
<name>A0ABX2E4Y6_9FLAO</name>
<comment type="caution">
    <text evidence="2">The sequence shown here is derived from an EMBL/GenBank/DDBJ whole genome shotgun (WGS) entry which is preliminary data.</text>
</comment>
<gene>
    <name evidence="2" type="ORF">HNV10_09020</name>
</gene>
<dbReference type="RefSeq" id="WP_173301026.1">
    <property type="nucleotide sequence ID" value="NZ_JABRWQ010000004.1"/>
</dbReference>
<evidence type="ECO:0000313" key="3">
    <source>
        <dbReference type="Proteomes" id="UP000805085"/>
    </source>
</evidence>
<dbReference type="InterPro" id="IPR038765">
    <property type="entry name" value="Papain-like_cys_pep_sf"/>
</dbReference>
<reference evidence="2 3" key="1">
    <citation type="journal article" date="2015" name="Int. J. Syst. Evol. Microbiol.">
        <title>Winogradskyella litoriviva sp. nov., isolated from coastal seawater.</title>
        <authorList>
            <person name="Nedashkovskaya O.I."/>
            <person name="Kukhlevskiy A.D."/>
            <person name="Zhukova N.V."/>
            <person name="Kim S.J."/>
            <person name="Rhee S.K."/>
            <person name="Mikhailov V.V."/>
        </authorList>
    </citation>
    <scope>NUCLEOTIDE SEQUENCE [LARGE SCALE GENOMIC DNA]</scope>
    <source>
        <strain evidence="2 3">KMM6491</strain>
    </source>
</reference>
<accession>A0ABX2E4Y6</accession>
<evidence type="ECO:0000259" key="1">
    <source>
        <dbReference type="Pfam" id="PF01841"/>
    </source>
</evidence>
<dbReference type="EMBL" id="JABRWQ010000004">
    <property type="protein sequence ID" value="NRD23380.1"/>
    <property type="molecule type" value="Genomic_DNA"/>
</dbReference>
<protein>
    <submittedName>
        <fullName evidence="2">Transglutaminase domain-containing protein</fullName>
    </submittedName>
</protein>
<sequence length="609" mass="70638">MKSYFVPIITLLLTFYNLNGVSQNLHLKSKFEKIKIKEDSTFTNEIIVTFKKSDEVRIYPIFYDSELEEISNIRLYVKKGKRQKQIAIKKIYEQDVKLDYITSQKNKSVVIPADMDIILSYQISCNQLMYFASLHFSSYNVIDTLKYQINIPKQFQLAHKTIYTDSLPFFKIDSTKTNTGSEWLIVACPKKIKPDPLQFFGIYKNMKIPFMRTIVYPNSYNNKPISYINDWYNKNVAEKKGLNVTVKEKIDDLTSHTNDPLEIVNIIYNYVKNSFKYVAIEIGMGAFIPSHPNEVYLNKQGDCKDLSNFLSEALRYKGITSNIALAATFDHISDCDFPSLSSANHVIATAFINNKTLLLDPTDPIHIEGTPVQSLQGRTILIVNSNGGLFYKVEALTPQQNKINYKINLKLDSKKTLIEGDFNIDYFGASGNYLRRNLNYETKIEFNNYSKQLYQEIFGNQSVSNLNFTNEVQKFHFNGHISINGKTFNDNQNKYLFIDFLPRLIETENRETLMEGTYLRNSFYKQVQVTILLDEPIEIFNSINYEYMENGISLKMEIKATSNLVLECNYDFISNYIFIDKENISKTNEILQSFKKIINEPIVLKKQKI</sequence>
<organism evidence="2 3">
    <name type="scientific">Winogradskyella litoriviva</name>
    <dbReference type="NCBI Taxonomy" id="1220182"/>
    <lineage>
        <taxon>Bacteria</taxon>
        <taxon>Pseudomonadati</taxon>
        <taxon>Bacteroidota</taxon>
        <taxon>Flavobacteriia</taxon>
        <taxon>Flavobacteriales</taxon>
        <taxon>Flavobacteriaceae</taxon>
        <taxon>Winogradskyella</taxon>
    </lineage>
</organism>
<keyword evidence="3" id="KW-1185">Reference proteome</keyword>
<proteinExistence type="predicted"/>
<dbReference type="Gene3D" id="3.10.620.30">
    <property type="match status" value="1"/>
</dbReference>
<feature type="domain" description="Transglutaminase-like" evidence="1">
    <location>
        <begin position="251"/>
        <end position="352"/>
    </location>
</feature>
<dbReference type="InterPro" id="IPR002931">
    <property type="entry name" value="Transglutaminase-like"/>
</dbReference>